<dbReference type="HAMAP" id="MF_01464_B">
    <property type="entry name" value="SecF_B"/>
    <property type="match status" value="1"/>
</dbReference>
<reference evidence="15" key="1">
    <citation type="submission" date="2020-12" db="EMBL/GenBank/DDBJ databases">
        <title>Bacterial taxonomy.</title>
        <authorList>
            <person name="Pan X."/>
        </authorList>
    </citation>
    <scope>NUCLEOTIDE SEQUENCE</scope>
    <source>
        <strain evidence="15">B2012</strain>
    </source>
</reference>
<feature type="transmembrane region" description="Helical" evidence="12">
    <location>
        <begin position="134"/>
        <end position="154"/>
    </location>
</feature>
<evidence type="ECO:0000256" key="5">
    <source>
        <dbReference type="ARBA" id="ARBA00022927"/>
    </source>
</evidence>
<dbReference type="Proteomes" id="UP000609531">
    <property type="component" value="Unassembled WGS sequence"/>
</dbReference>
<evidence type="ECO:0000313" key="16">
    <source>
        <dbReference type="Proteomes" id="UP000609531"/>
    </source>
</evidence>
<keyword evidence="3 12" id="KW-1003">Cell membrane</keyword>
<dbReference type="NCBIfam" id="TIGR00966">
    <property type="entry name" value="transloc_SecF"/>
    <property type="match status" value="1"/>
</dbReference>
<comment type="caution">
    <text evidence="15">The sequence shown here is derived from an EMBL/GenBank/DDBJ whole genome shotgun (WGS) entry which is preliminary data.</text>
</comment>
<comment type="similarity">
    <text evidence="12">Belongs to the SecD/SecF family. SecF subfamily.</text>
</comment>
<dbReference type="InterPro" id="IPR005665">
    <property type="entry name" value="SecF_bac"/>
</dbReference>
<evidence type="ECO:0000256" key="6">
    <source>
        <dbReference type="ARBA" id="ARBA00022989"/>
    </source>
</evidence>
<evidence type="ECO:0000256" key="10">
    <source>
        <dbReference type="ARBA" id="ARBA00060856"/>
    </source>
</evidence>
<dbReference type="GO" id="GO:0005886">
    <property type="term" value="C:plasma membrane"/>
    <property type="evidence" value="ECO:0007669"/>
    <property type="project" value="UniProtKB-SubCell"/>
</dbReference>
<dbReference type="InterPro" id="IPR022645">
    <property type="entry name" value="SecD/SecF_bac"/>
</dbReference>
<keyword evidence="7 12" id="KW-0811">Translocation</keyword>
<dbReference type="PANTHER" id="PTHR30081:SF8">
    <property type="entry name" value="PROTEIN TRANSLOCASE SUBUNIT SECF"/>
    <property type="match status" value="1"/>
</dbReference>
<dbReference type="SUPFAM" id="SSF82866">
    <property type="entry name" value="Multidrug efflux transporter AcrB transmembrane domain"/>
    <property type="match status" value="1"/>
</dbReference>
<evidence type="ECO:0000256" key="2">
    <source>
        <dbReference type="ARBA" id="ARBA00022448"/>
    </source>
</evidence>
<feature type="transmembrane region" description="Helical" evidence="12">
    <location>
        <begin position="161"/>
        <end position="180"/>
    </location>
</feature>
<comment type="function">
    <text evidence="9 12">Part of the Sec protein translocase complex. Interacts with the SecYEG preprotein conducting channel. SecDF uses the proton motive force (PMF) to complete protein translocation after the ATP-dependent function of SecA.</text>
</comment>
<dbReference type="GO" id="GO:0006605">
    <property type="term" value="P:protein targeting"/>
    <property type="evidence" value="ECO:0007669"/>
    <property type="project" value="UniProtKB-UniRule"/>
</dbReference>
<dbReference type="GO" id="GO:0043952">
    <property type="term" value="P:protein transport by the Sec complex"/>
    <property type="evidence" value="ECO:0007669"/>
    <property type="project" value="UniProtKB-UniRule"/>
</dbReference>
<dbReference type="InterPro" id="IPR055344">
    <property type="entry name" value="SecD_SecF_C_bact"/>
</dbReference>
<feature type="transmembrane region" description="Helical" evidence="12">
    <location>
        <begin position="21"/>
        <end position="45"/>
    </location>
</feature>
<dbReference type="FunFam" id="1.20.1640.10:FF:000024">
    <property type="entry name" value="Multifunctional fusion protein"/>
    <property type="match status" value="1"/>
</dbReference>
<evidence type="ECO:0000256" key="1">
    <source>
        <dbReference type="ARBA" id="ARBA00004651"/>
    </source>
</evidence>
<comment type="subunit">
    <text evidence="12">Forms a complex with SecD. Part of the essential Sec protein translocation apparatus which comprises SecA, SecYEG and auxiliary proteins SecDF-YajC and YidC.</text>
</comment>
<evidence type="ECO:0000256" key="7">
    <source>
        <dbReference type="ARBA" id="ARBA00023010"/>
    </source>
</evidence>
<feature type="transmembrane region" description="Helical" evidence="12">
    <location>
        <begin position="241"/>
        <end position="259"/>
    </location>
</feature>
<dbReference type="Pfam" id="PF02355">
    <property type="entry name" value="SecD_SecF_C"/>
    <property type="match status" value="1"/>
</dbReference>
<dbReference type="RefSeq" id="WP_198882426.1">
    <property type="nucleotide sequence ID" value="NZ_JAEKJA010000009.1"/>
</dbReference>
<feature type="transmembrane region" description="Helical" evidence="12">
    <location>
        <begin position="265"/>
        <end position="289"/>
    </location>
</feature>
<feature type="transmembrane region" description="Helical" evidence="12">
    <location>
        <begin position="192"/>
        <end position="213"/>
    </location>
</feature>
<dbReference type="Pfam" id="PF07549">
    <property type="entry name" value="Sec_GG"/>
    <property type="match status" value="1"/>
</dbReference>
<evidence type="ECO:0000256" key="4">
    <source>
        <dbReference type="ARBA" id="ARBA00022692"/>
    </source>
</evidence>
<evidence type="ECO:0000259" key="14">
    <source>
        <dbReference type="Pfam" id="PF02355"/>
    </source>
</evidence>
<comment type="subcellular location">
    <subcellularLocation>
        <location evidence="1 12">Cell membrane</location>
        <topology evidence="1 12">Multi-pass membrane protein</topology>
    </subcellularLocation>
</comment>
<dbReference type="AlphaFoldDB" id="A0A934MHW5"/>
<dbReference type="PRINTS" id="PR01755">
    <property type="entry name" value="SECFTRNLCASE"/>
</dbReference>
<keyword evidence="4 12" id="KW-0812">Transmembrane</keyword>
<sequence length="321" mass="35120">MKLLSLPTDTKIPFMRWRKPVMLGALVAVIASIVLFFTVGMNFGIDFRGGTVVEMRFEKPVDIAELRSEIGDLNFGDVQIVEFGQPTDVMVRVAEQPGGDEAQQRVVIMLRELYDEEAEFRRVEVVGPRVSGELAEAGIIAVVVALLAIMAYIWLRFEWHFAVGAVVTTANDVLLTLGLFSVTQLDFNLTSIAAVLTIVGYSLNDTVVVYDRLRENLRRYKRMPLPELIDLSINQMLSRTLMTSGTTVLALIALAAFGGEVIRSFTIAMIWGVVVGTFSSIFIAAPMLITLNMRPGRTSGTAGKGSDADGDEADEPQPANA</sequence>
<feature type="domain" description="Protein export membrane protein SecD/SecF C-terminal" evidence="14">
    <location>
        <begin position="114"/>
        <end position="293"/>
    </location>
</feature>
<evidence type="ECO:0000256" key="3">
    <source>
        <dbReference type="ARBA" id="ARBA00022475"/>
    </source>
</evidence>
<dbReference type="InterPro" id="IPR048634">
    <property type="entry name" value="SecD_SecF_C"/>
</dbReference>
<comment type="similarity">
    <text evidence="11">In the N-terminal section; belongs to the SecD/SecF family. SecD subfamily.</text>
</comment>
<comment type="similarity">
    <text evidence="10">In the C-terminal section; belongs to the SecD/SecF family. SecF subfamily.</text>
</comment>
<dbReference type="GO" id="GO:0065002">
    <property type="term" value="P:intracellular protein transmembrane transport"/>
    <property type="evidence" value="ECO:0007669"/>
    <property type="project" value="UniProtKB-UniRule"/>
</dbReference>
<evidence type="ECO:0000256" key="8">
    <source>
        <dbReference type="ARBA" id="ARBA00023136"/>
    </source>
</evidence>
<keyword evidence="5 12" id="KW-0653">Protein transport</keyword>
<keyword evidence="6 12" id="KW-1133">Transmembrane helix</keyword>
<evidence type="ECO:0000256" key="12">
    <source>
        <dbReference type="HAMAP-Rule" id="MF_01464"/>
    </source>
</evidence>
<proteinExistence type="inferred from homology"/>
<dbReference type="GO" id="GO:0015450">
    <property type="term" value="F:protein-transporting ATPase activity"/>
    <property type="evidence" value="ECO:0007669"/>
    <property type="project" value="InterPro"/>
</dbReference>
<evidence type="ECO:0000256" key="11">
    <source>
        <dbReference type="ARBA" id="ARBA00061053"/>
    </source>
</evidence>
<keyword evidence="2 12" id="KW-0813">Transport</keyword>
<gene>
    <name evidence="12 15" type="primary">secF</name>
    <name evidence="15" type="ORF">JCR33_12565</name>
</gene>
<evidence type="ECO:0000313" key="15">
    <source>
        <dbReference type="EMBL" id="MBJ3776531.1"/>
    </source>
</evidence>
<name>A0A934MHW5_9HYPH</name>
<feature type="region of interest" description="Disordered" evidence="13">
    <location>
        <begin position="299"/>
        <end position="321"/>
    </location>
</feature>
<dbReference type="EMBL" id="JAEKJA010000009">
    <property type="protein sequence ID" value="MBJ3776531.1"/>
    <property type="molecule type" value="Genomic_DNA"/>
</dbReference>
<keyword evidence="8 12" id="KW-0472">Membrane</keyword>
<dbReference type="PANTHER" id="PTHR30081">
    <property type="entry name" value="PROTEIN-EXPORT MEMBRANE PROTEIN SEC"/>
    <property type="match status" value="1"/>
</dbReference>
<dbReference type="Gene3D" id="1.20.1640.10">
    <property type="entry name" value="Multidrug efflux transporter AcrB transmembrane domain"/>
    <property type="match status" value="1"/>
</dbReference>
<protein>
    <recommendedName>
        <fullName evidence="12">Protein-export membrane protein SecF</fullName>
    </recommendedName>
</protein>
<evidence type="ECO:0000256" key="13">
    <source>
        <dbReference type="SAM" id="MobiDB-lite"/>
    </source>
</evidence>
<organism evidence="15 16">
    <name type="scientific">Acuticoccus mangrovi</name>
    <dbReference type="NCBI Taxonomy" id="2796142"/>
    <lineage>
        <taxon>Bacteria</taxon>
        <taxon>Pseudomonadati</taxon>
        <taxon>Pseudomonadota</taxon>
        <taxon>Alphaproteobacteria</taxon>
        <taxon>Hyphomicrobiales</taxon>
        <taxon>Amorphaceae</taxon>
        <taxon>Acuticoccus</taxon>
    </lineage>
</organism>
<evidence type="ECO:0000256" key="9">
    <source>
        <dbReference type="ARBA" id="ARBA00059018"/>
    </source>
</evidence>
<dbReference type="InterPro" id="IPR022813">
    <property type="entry name" value="SecD/SecF_arch_bac"/>
</dbReference>
<accession>A0A934MHW5</accession>
<keyword evidence="16" id="KW-1185">Reference proteome</keyword>
<dbReference type="InterPro" id="IPR022646">
    <property type="entry name" value="SecD/SecF_CS"/>
</dbReference>
<dbReference type="NCBIfam" id="TIGR00916">
    <property type="entry name" value="2A0604s01"/>
    <property type="match status" value="1"/>
</dbReference>